<organism evidence="3">
    <name type="scientific">Volvox carteri f. nagariensis</name>
    <dbReference type="NCBI Taxonomy" id="3068"/>
    <lineage>
        <taxon>Eukaryota</taxon>
        <taxon>Viridiplantae</taxon>
        <taxon>Chlorophyta</taxon>
        <taxon>core chlorophytes</taxon>
        <taxon>Chlorophyceae</taxon>
        <taxon>CS clade</taxon>
        <taxon>Chlamydomonadales</taxon>
        <taxon>Volvocaceae</taxon>
        <taxon>Volvox</taxon>
    </lineage>
</organism>
<name>D8U1U7_VOLCA</name>
<dbReference type="InParanoid" id="D8U1U7"/>
<gene>
    <name evidence="2" type="ORF">VOLCADRAFT_105603</name>
</gene>
<dbReference type="EMBL" id="GL378352">
    <property type="protein sequence ID" value="EFJ46175.1"/>
    <property type="molecule type" value="Genomic_DNA"/>
</dbReference>
<feature type="non-terminal residue" evidence="2">
    <location>
        <position position="1"/>
    </location>
</feature>
<evidence type="ECO:0000313" key="3">
    <source>
        <dbReference type="Proteomes" id="UP000001058"/>
    </source>
</evidence>
<evidence type="ECO:0000256" key="1">
    <source>
        <dbReference type="SAM" id="MobiDB-lite"/>
    </source>
</evidence>
<keyword evidence="3" id="KW-1185">Reference proteome</keyword>
<protein>
    <submittedName>
        <fullName evidence="2">Uncharacterized protein</fullName>
    </submittedName>
</protein>
<dbReference type="AlphaFoldDB" id="D8U1U7"/>
<dbReference type="GeneID" id="9627274"/>
<proteinExistence type="predicted"/>
<dbReference type="RefSeq" id="XP_002952622.1">
    <property type="nucleotide sequence ID" value="XM_002952576.1"/>
</dbReference>
<evidence type="ECO:0000313" key="2">
    <source>
        <dbReference type="EMBL" id="EFJ46175.1"/>
    </source>
</evidence>
<reference evidence="2 3" key="1">
    <citation type="journal article" date="2010" name="Science">
        <title>Genomic analysis of organismal complexity in the multicellular green alga Volvox carteri.</title>
        <authorList>
            <person name="Prochnik S.E."/>
            <person name="Umen J."/>
            <person name="Nedelcu A.M."/>
            <person name="Hallmann A."/>
            <person name="Miller S.M."/>
            <person name="Nishii I."/>
            <person name="Ferris P."/>
            <person name="Kuo A."/>
            <person name="Mitros T."/>
            <person name="Fritz-Laylin L.K."/>
            <person name="Hellsten U."/>
            <person name="Chapman J."/>
            <person name="Simakov O."/>
            <person name="Rensing S.A."/>
            <person name="Terry A."/>
            <person name="Pangilinan J."/>
            <person name="Kapitonov V."/>
            <person name="Jurka J."/>
            <person name="Salamov A."/>
            <person name="Shapiro H."/>
            <person name="Schmutz J."/>
            <person name="Grimwood J."/>
            <person name="Lindquist E."/>
            <person name="Lucas S."/>
            <person name="Grigoriev I.V."/>
            <person name="Schmitt R."/>
            <person name="Kirk D."/>
            <person name="Rokhsar D.S."/>
        </authorList>
    </citation>
    <scope>NUCLEOTIDE SEQUENCE [LARGE SCALE GENOMIC DNA]</scope>
    <source>
        <strain evidence="3">f. Nagariensis / Eve</strain>
    </source>
</reference>
<dbReference type="Proteomes" id="UP000001058">
    <property type="component" value="Unassembled WGS sequence"/>
</dbReference>
<dbReference type="KEGG" id="vcn:VOLCADRAFT_105603"/>
<feature type="region of interest" description="Disordered" evidence="1">
    <location>
        <begin position="1"/>
        <end position="63"/>
    </location>
</feature>
<accession>D8U1U7</accession>
<sequence length="63" mass="6845">RAEEGRRGKRDGKKRQDPGAGASLPGGQHQRGRGRETSPERASGPQKGRRGWAPEGQGRTEVR</sequence>